<sequence length="326" mass="33975">MVAAMAGALPLAVVAVSWILWQEKLPTELASHWSGTGEPDGFMSTGAALAVGLVLTGIPAVVGLITASMPTLRPALLRGILGFAGMASGMGAATWLISAGLTLQAGNAGEAVLGWWLAALMASFLYGAVPYIIAPKPDPMRVFRVKAYDGHVPLGAQETGAWSHTITSRLLMLMPLVLLAVAAVIYLPSIIAGDGVGSWLGFSALLASVIVVTLIAHLQVSVDWRGLRIVSTVGHIPLKRIPLEDIADVDVRELRPSEWGGWGYRVMPGRSAVIMRAGPGLVISTVQGKVFAVTVPDPEAAAGLLIALRDRKHDGGSHPGATEQIA</sequence>
<proteinExistence type="predicted"/>
<dbReference type="InterPro" id="IPR012867">
    <property type="entry name" value="DUF1648"/>
</dbReference>
<dbReference type="PATRIC" id="fig|656366.3.peg.905"/>
<keyword evidence="4" id="KW-1185">Reference proteome</keyword>
<dbReference type="Pfam" id="PF07853">
    <property type="entry name" value="DUF1648"/>
    <property type="match status" value="1"/>
</dbReference>
<feature type="domain" description="DUF1648" evidence="2">
    <location>
        <begin position="13"/>
        <end position="51"/>
    </location>
</feature>
<evidence type="ECO:0000259" key="2">
    <source>
        <dbReference type="Pfam" id="PF07853"/>
    </source>
</evidence>
<evidence type="ECO:0000313" key="3">
    <source>
        <dbReference type="EMBL" id="ALE91719.1"/>
    </source>
</evidence>
<feature type="transmembrane region" description="Helical" evidence="1">
    <location>
        <begin position="170"/>
        <end position="191"/>
    </location>
</feature>
<keyword evidence="1" id="KW-0472">Membrane</keyword>
<feature type="transmembrane region" description="Helical" evidence="1">
    <location>
        <begin position="113"/>
        <end position="134"/>
    </location>
</feature>
<feature type="transmembrane region" description="Helical" evidence="1">
    <location>
        <begin position="197"/>
        <end position="218"/>
    </location>
</feature>
<dbReference type="KEGG" id="aaq:AOC05_04150"/>
<organism evidence="3 4">
    <name type="scientific">Arthrobacter alpinus</name>
    <dbReference type="NCBI Taxonomy" id="656366"/>
    <lineage>
        <taxon>Bacteria</taxon>
        <taxon>Bacillati</taxon>
        <taxon>Actinomycetota</taxon>
        <taxon>Actinomycetes</taxon>
        <taxon>Micrococcales</taxon>
        <taxon>Micrococcaceae</taxon>
        <taxon>Arthrobacter</taxon>
    </lineage>
</organism>
<dbReference type="EMBL" id="CP012677">
    <property type="protein sequence ID" value="ALE91719.1"/>
    <property type="molecule type" value="Genomic_DNA"/>
</dbReference>
<reference evidence="4" key="1">
    <citation type="submission" date="2015-09" db="EMBL/GenBank/DDBJ databases">
        <title>Complete genome of Arthrobacter alpinus strain R3.8.</title>
        <authorList>
            <person name="See-Too W.S."/>
            <person name="Chan K.G."/>
        </authorList>
    </citation>
    <scope>NUCLEOTIDE SEQUENCE [LARGE SCALE GENOMIC DNA]</scope>
    <source>
        <strain evidence="4">R3.8</strain>
    </source>
</reference>
<protein>
    <recommendedName>
        <fullName evidence="2">DUF1648 domain-containing protein</fullName>
    </recommendedName>
</protein>
<gene>
    <name evidence="3" type="ORF">AOC05_04150</name>
</gene>
<evidence type="ECO:0000313" key="4">
    <source>
        <dbReference type="Proteomes" id="UP000062833"/>
    </source>
</evidence>
<accession>A0A0M3UFW3</accession>
<keyword evidence="1" id="KW-0812">Transmembrane</keyword>
<evidence type="ECO:0000256" key="1">
    <source>
        <dbReference type="SAM" id="Phobius"/>
    </source>
</evidence>
<keyword evidence="1" id="KW-1133">Transmembrane helix</keyword>
<dbReference type="AlphaFoldDB" id="A0A0M3UFW3"/>
<dbReference type="Proteomes" id="UP000062833">
    <property type="component" value="Chromosome"/>
</dbReference>
<feature type="transmembrane region" description="Helical" evidence="1">
    <location>
        <begin position="79"/>
        <end position="101"/>
    </location>
</feature>
<feature type="transmembrane region" description="Helical" evidence="1">
    <location>
        <begin position="46"/>
        <end position="67"/>
    </location>
</feature>
<name>A0A0M3UFW3_9MICC</name>